<proteinExistence type="inferred from homology"/>
<dbReference type="PANTHER" id="PTHR22754">
    <property type="entry name" value="DISCO-INTERACTING PROTEIN 2 DIP2 -RELATED"/>
    <property type="match status" value="1"/>
</dbReference>
<accession>A0ABT2J523</accession>
<evidence type="ECO:0000313" key="4">
    <source>
        <dbReference type="EMBL" id="MCT2582595.1"/>
    </source>
</evidence>
<organism evidence="4 5">
    <name type="scientific">Actinophytocola gossypii</name>
    <dbReference type="NCBI Taxonomy" id="2812003"/>
    <lineage>
        <taxon>Bacteria</taxon>
        <taxon>Bacillati</taxon>
        <taxon>Actinomycetota</taxon>
        <taxon>Actinomycetes</taxon>
        <taxon>Pseudonocardiales</taxon>
        <taxon>Pseudonocardiaceae</taxon>
    </lineage>
</organism>
<dbReference type="SUPFAM" id="SSF56801">
    <property type="entry name" value="Acetyl-CoA synthetase-like"/>
    <property type="match status" value="1"/>
</dbReference>
<evidence type="ECO:0000256" key="2">
    <source>
        <dbReference type="SAM" id="MobiDB-lite"/>
    </source>
</evidence>
<reference evidence="4 5" key="1">
    <citation type="submission" date="2021-02" db="EMBL/GenBank/DDBJ databases">
        <title>Actinophytocola xerophila sp. nov., isolated from soil of cotton cropping field.</title>
        <authorList>
            <person name="Huang R."/>
            <person name="Chen X."/>
            <person name="Ge X."/>
            <person name="Liu W."/>
        </authorList>
    </citation>
    <scope>NUCLEOTIDE SEQUENCE [LARGE SCALE GENOMIC DNA]</scope>
    <source>
        <strain evidence="4 5">S1-96</strain>
    </source>
</reference>
<dbReference type="Gene3D" id="3.40.50.12780">
    <property type="entry name" value="N-terminal domain of ligase-like"/>
    <property type="match status" value="1"/>
</dbReference>
<dbReference type="Proteomes" id="UP001156441">
    <property type="component" value="Unassembled WGS sequence"/>
</dbReference>
<comment type="similarity">
    <text evidence="1">Belongs to the ATP-dependent AMP-binding enzyme family.</text>
</comment>
<dbReference type="InterPro" id="IPR000873">
    <property type="entry name" value="AMP-dep_synth/lig_dom"/>
</dbReference>
<protein>
    <submittedName>
        <fullName evidence="4">AMP-binding protein</fullName>
    </submittedName>
</protein>
<dbReference type="EMBL" id="JAFFZE010000006">
    <property type="protein sequence ID" value="MCT2582595.1"/>
    <property type="molecule type" value="Genomic_DNA"/>
</dbReference>
<feature type="domain" description="AMP-dependent synthetase/ligase" evidence="3">
    <location>
        <begin position="24"/>
        <end position="386"/>
    </location>
</feature>
<feature type="region of interest" description="Disordered" evidence="2">
    <location>
        <begin position="328"/>
        <end position="349"/>
    </location>
</feature>
<gene>
    <name evidence="4" type="ORF">JT362_05605</name>
</gene>
<dbReference type="PANTHER" id="PTHR22754:SF32">
    <property type="entry name" value="DISCO-INTERACTING PROTEIN 2"/>
    <property type="match status" value="1"/>
</dbReference>
<evidence type="ECO:0000313" key="5">
    <source>
        <dbReference type="Proteomes" id="UP001156441"/>
    </source>
</evidence>
<dbReference type="InterPro" id="IPR042099">
    <property type="entry name" value="ANL_N_sf"/>
</dbReference>
<name>A0ABT2J523_9PSEU</name>
<dbReference type="RefSeq" id="WP_260189933.1">
    <property type="nucleotide sequence ID" value="NZ_JAFFZE010000006.1"/>
</dbReference>
<comment type="caution">
    <text evidence="4">The sequence shown here is derived from an EMBL/GenBank/DDBJ whole genome shotgun (WGS) entry which is preliminary data.</text>
</comment>
<keyword evidence="5" id="KW-1185">Reference proteome</keyword>
<evidence type="ECO:0000259" key="3">
    <source>
        <dbReference type="Pfam" id="PF00501"/>
    </source>
</evidence>
<evidence type="ECO:0000256" key="1">
    <source>
        <dbReference type="ARBA" id="ARBA00006432"/>
    </source>
</evidence>
<dbReference type="Pfam" id="PF00501">
    <property type="entry name" value="AMP-binding"/>
    <property type="match status" value="1"/>
</dbReference>
<sequence>MASTFVDVLGERAAASAGLAFEFVDRSGTSAVGYSELESRARTIGATLADRGLTGRRVLVLLPPGLDYVAVLLGCLYAGAVAVPLAPLPDTGPLPARQRAVLADAAPDAAIVPPGADPRALGDVTVLSTPDLFAFPASAWRRPEVGPDTLALLQYPSGPADPHGVMVSHANLLASCRQLTRHFGADPDAGVVSWQPPYQDMGLLAGVLHPIVAGRRVTLLDPREFRADPARWLRLVSDRHARISGGPGVAFDLCGGLADEELAGIDLSTWDIAFTDAASSTMDRFTDRLRRNGFRRSAFFPCYWLAEATSLVAGRRAPSVTSFDADSLAPGRLTKPRSPGTPVLDRGGPADEVDVAIVDPLTATRCPDGTAGEIWVSGPTVAVGYLGKPEASERTFCARLRGSTDNYLRTGDLGFLHDGGLHVTDLAA</sequence>